<gene>
    <name evidence="1" type="ORF">F5I99_00310</name>
</gene>
<organism evidence="1 2">
    <name type="scientific">Nitrincola iocasae</name>
    <dbReference type="NCBI Taxonomy" id="2614693"/>
    <lineage>
        <taxon>Bacteria</taxon>
        <taxon>Pseudomonadati</taxon>
        <taxon>Pseudomonadota</taxon>
        <taxon>Gammaproteobacteria</taxon>
        <taxon>Oceanospirillales</taxon>
        <taxon>Oceanospirillaceae</taxon>
        <taxon>Nitrincola</taxon>
    </lineage>
</organism>
<evidence type="ECO:0000313" key="1">
    <source>
        <dbReference type="EMBL" id="QEW05065.1"/>
    </source>
</evidence>
<dbReference type="Pfam" id="PF04891">
    <property type="entry name" value="NifQ"/>
    <property type="match status" value="1"/>
</dbReference>
<dbReference type="AlphaFoldDB" id="A0A5J6L976"/>
<dbReference type="EMBL" id="CP044222">
    <property type="protein sequence ID" value="QEW05065.1"/>
    <property type="molecule type" value="Genomic_DNA"/>
</dbReference>
<keyword evidence="2" id="KW-1185">Reference proteome</keyword>
<dbReference type="RefSeq" id="WP_151053130.1">
    <property type="nucleotide sequence ID" value="NZ_CP044222.1"/>
</dbReference>
<dbReference type="KEGG" id="nik:F5I99_00310"/>
<name>A0A5J6L976_9GAMM</name>
<protein>
    <submittedName>
        <fullName evidence="1">Nitrogen fixation protein NifQ</fullName>
    </submittedName>
</protein>
<dbReference type="GO" id="GO:0009399">
    <property type="term" value="P:nitrogen fixation"/>
    <property type="evidence" value="ECO:0007669"/>
    <property type="project" value="InterPro"/>
</dbReference>
<dbReference type="InterPro" id="IPR006975">
    <property type="entry name" value="NifQ"/>
</dbReference>
<dbReference type="Proteomes" id="UP000325606">
    <property type="component" value="Chromosome"/>
</dbReference>
<reference evidence="1 2" key="1">
    <citation type="submission" date="2019-09" db="EMBL/GenBank/DDBJ databases">
        <title>Nitrincola iocasae sp. nov., a bacterium isolated from the sediment collected at a cold seep field in South China Sea.</title>
        <authorList>
            <person name="Zhang H."/>
            <person name="Wang H."/>
            <person name="Li C."/>
        </authorList>
    </citation>
    <scope>NUCLEOTIDE SEQUENCE [LARGE SCALE GENOMIC DNA]</scope>
    <source>
        <strain evidence="1 2">KXZD1103</strain>
    </source>
</reference>
<proteinExistence type="predicted"/>
<evidence type="ECO:0000313" key="2">
    <source>
        <dbReference type="Proteomes" id="UP000325606"/>
    </source>
</evidence>
<dbReference type="GO" id="GO:0030151">
    <property type="term" value="F:molybdenum ion binding"/>
    <property type="evidence" value="ECO:0007669"/>
    <property type="project" value="InterPro"/>
</dbReference>
<sequence length="193" mass="22296">MNALIMPPRIQQRYSHWMGLSRGDFNAVYLARMLASVEQGHSVLSDTLGLTDDRYQTLIQRYFPVKNKCFQTRLAEPLGELDNQGVSNEVIQLTNLLLGYRAQRSNSEYALARIIACACGGSDHLWYDLGLWSRDDLNALLQHNFPDLVKANRFNMRWKKFLYRQLCLESNVMMCRSPNCRDCVDYSECFIPG</sequence>
<accession>A0A5J6L976</accession>